<keyword evidence="2" id="KW-1133">Transmembrane helix</keyword>
<keyword evidence="2" id="KW-0812">Transmembrane</keyword>
<dbReference type="Proteomes" id="UP000287352">
    <property type="component" value="Unassembled WGS sequence"/>
</dbReference>
<keyword evidence="2" id="KW-0472">Membrane</keyword>
<dbReference type="AlphaFoldDB" id="A0A401ZTQ0"/>
<name>A0A401ZTQ0_9CHLR</name>
<evidence type="ECO:0000256" key="2">
    <source>
        <dbReference type="SAM" id="Phobius"/>
    </source>
</evidence>
<organism evidence="3 4">
    <name type="scientific">Tengunoibacter tsumagoiensis</name>
    <dbReference type="NCBI Taxonomy" id="2014871"/>
    <lineage>
        <taxon>Bacteria</taxon>
        <taxon>Bacillati</taxon>
        <taxon>Chloroflexota</taxon>
        <taxon>Ktedonobacteria</taxon>
        <taxon>Ktedonobacterales</taxon>
        <taxon>Dictyobacteraceae</taxon>
        <taxon>Tengunoibacter</taxon>
    </lineage>
</organism>
<keyword evidence="4" id="KW-1185">Reference proteome</keyword>
<feature type="transmembrane region" description="Helical" evidence="2">
    <location>
        <begin position="69"/>
        <end position="93"/>
    </location>
</feature>
<proteinExistence type="predicted"/>
<evidence type="ECO:0000313" key="3">
    <source>
        <dbReference type="EMBL" id="GCE10237.1"/>
    </source>
</evidence>
<evidence type="ECO:0000313" key="4">
    <source>
        <dbReference type="Proteomes" id="UP000287352"/>
    </source>
</evidence>
<reference evidence="4" key="1">
    <citation type="submission" date="2018-12" db="EMBL/GenBank/DDBJ databases">
        <title>Tengunoibacter tsumagoiensis gen. nov., sp. nov., Dictyobacter kobayashii sp. nov., D. alpinus sp. nov., and D. joshuensis sp. nov. and description of Dictyobacteraceae fam. nov. within the order Ktedonobacterales isolated from Tengu-no-mugimeshi.</title>
        <authorList>
            <person name="Wang C.M."/>
            <person name="Zheng Y."/>
            <person name="Sakai Y."/>
            <person name="Toyoda A."/>
            <person name="Minakuchi Y."/>
            <person name="Abe K."/>
            <person name="Yokota A."/>
            <person name="Yabe S."/>
        </authorList>
    </citation>
    <scope>NUCLEOTIDE SEQUENCE [LARGE SCALE GENOMIC DNA]</scope>
    <source>
        <strain evidence="4">Uno3</strain>
    </source>
</reference>
<dbReference type="OrthoDB" id="149856at2"/>
<feature type="compositionally biased region" description="Polar residues" evidence="1">
    <location>
        <begin position="1"/>
        <end position="25"/>
    </location>
</feature>
<sequence length="260" mass="27346">MFNNQPDPSTPVQQQPGSQQWTPHSAPTERFVRKPIGPEQLIRQPASPLPKNPVQRMGQLWKSDPAYKVLFIAIGTILLSGLVGAILLTSWIFSSAQPSSTNSASATTPGAKVSVVSQNTPTPVPTAQPTPIPTIVPAILPTTAPTAPPTPTPDPNTPLTVDCNGLPGQAQNRTTLSVSIHTNKPGVSVKLTVIYNALPGFYNSSTVTTDSQGNASVPWKIAVQTFQHNTKVTATVTAIAQSATGQSATSQPIKVQIIVN</sequence>
<accession>A0A401ZTQ0</accession>
<dbReference type="EMBL" id="BIFR01000001">
    <property type="protein sequence ID" value="GCE10237.1"/>
    <property type="molecule type" value="Genomic_DNA"/>
</dbReference>
<evidence type="ECO:0000256" key="1">
    <source>
        <dbReference type="SAM" id="MobiDB-lite"/>
    </source>
</evidence>
<feature type="region of interest" description="Disordered" evidence="1">
    <location>
        <begin position="1"/>
        <end position="32"/>
    </location>
</feature>
<comment type="caution">
    <text evidence="3">The sequence shown here is derived from an EMBL/GenBank/DDBJ whole genome shotgun (WGS) entry which is preliminary data.</text>
</comment>
<dbReference type="RefSeq" id="WP_126577852.1">
    <property type="nucleotide sequence ID" value="NZ_BIFR01000001.1"/>
</dbReference>
<protein>
    <submittedName>
        <fullName evidence="3">Uncharacterized protein</fullName>
    </submittedName>
</protein>
<gene>
    <name evidence="3" type="ORF">KTT_00960</name>
</gene>